<feature type="domain" description="Enhanced intracellular survival protein" evidence="1">
    <location>
        <begin position="2"/>
        <end position="46"/>
    </location>
</feature>
<evidence type="ECO:0000313" key="2">
    <source>
        <dbReference type="EMBL" id="SHI54103.1"/>
    </source>
</evidence>
<protein>
    <recommendedName>
        <fullName evidence="1">Enhanced intracellular survival protein domain-containing protein</fullName>
    </recommendedName>
</protein>
<accession>A0A1M6BZM9</accession>
<dbReference type="SUPFAM" id="SSF55718">
    <property type="entry name" value="SCP-like"/>
    <property type="match status" value="1"/>
</dbReference>
<evidence type="ECO:0000313" key="3">
    <source>
        <dbReference type="Proteomes" id="UP000184452"/>
    </source>
</evidence>
<organism evidence="2 3">
    <name type="scientific">Nocardiopsis flavescens</name>
    <dbReference type="NCBI Taxonomy" id="758803"/>
    <lineage>
        <taxon>Bacteria</taxon>
        <taxon>Bacillati</taxon>
        <taxon>Actinomycetota</taxon>
        <taxon>Actinomycetes</taxon>
        <taxon>Streptosporangiales</taxon>
        <taxon>Nocardiopsidaceae</taxon>
        <taxon>Nocardiopsis</taxon>
    </lineage>
</organism>
<name>A0A1M6BZM9_9ACTN</name>
<dbReference type="AlphaFoldDB" id="A0A1M6BZM9"/>
<proteinExistence type="predicted"/>
<evidence type="ECO:0000259" key="1">
    <source>
        <dbReference type="Pfam" id="PF13530"/>
    </source>
</evidence>
<dbReference type="Pfam" id="PF13530">
    <property type="entry name" value="SCP2_2"/>
    <property type="match status" value="1"/>
</dbReference>
<dbReference type="EMBL" id="FQZK01000001">
    <property type="protein sequence ID" value="SHI54103.1"/>
    <property type="molecule type" value="Genomic_DNA"/>
</dbReference>
<dbReference type="Gene3D" id="3.30.1050.10">
    <property type="entry name" value="SCP2 sterol-binding domain"/>
    <property type="match status" value="1"/>
</dbReference>
<keyword evidence="3" id="KW-1185">Reference proteome</keyword>
<reference evidence="2 3" key="1">
    <citation type="submission" date="2016-11" db="EMBL/GenBank/DDBJ databases">
        <authorList>
            <person name="Jaros S."/>
            <person name="Januszkiewicz K."/>
            <person name="Wedrychowicz H."/>
        </authorList>
    </citation>
    <scope>NUCLEOTIDE SEQUENCE [LARGE SCALE GENOMIC DNA]</scope>
    <source>
        <strain evidence="2 3">CGMCC 4.5723</strain>
    </source>
</reference>
<sequence>MSHLGAAYFGRRSLSGLAAAGLLTEHTPGAARSLDTALYEPLEPYCGVDF</sequence>
<gene>
    <name evidence="2" type="ORF">SAMN05421803_101527</name>
</gene>
<dbReference type="STRING" id="758803.SAMN05421803_101527"/>
<dbReference type="InterPro" id="IPR036527">
    <property type="entry name" value="SCP2_sterol-bd_dom_sf"/>
</dbReference>
<dbReference type="RefSeq" id="WP_378662680.1">
    <property type="nucleotide sequence ID" value="NZ_JBHVXD010000033.1"/>
</dbReference>
<dbReference type="InterPro" id="IPR025559">
    <property type="entry name" value="Eis_dom"/>
</dbReference>
<dbReference type="Proteomes" id="UP000184452">
    <property type="component" value="Unassembled WGS sequence"/>
</dbReference>